<evidence type="ECO:0000313" key="1">
    <source>
        <dbReference type="EMBL" id="KAK0039895.1"/>
    </source>
</evidence>
<dbReference type="EMBL" id="JASAOG010000389">
    <property type="protein sequence ID" value="KAK0039895.1"/>
    <property type="molecule type" value="Genomic_DNA"/>
</dbReference>
<protein>
    <submittedName>
        <fullName evidence="1">Uncharacterized protein</fullName>
    </submittedName>
</protein>
<keyword evidence="2" id="KW-1185">Reference proteome</keyword>
<name>A0AAD8AP97_BIOPF</name>
<proteinExistence type="predicted"/>
<organism evidence="1 2">
    <name type="scientific">Biomphalaria pfeifferi</name>
    <name type="common">Bloodfluke planorb</name>
    <name type="synonym">Freshwater snail</name>
    <dbReference type="NCBI Taxonomy" id="112525"/>
    <lineage>
        <taxon>Eukaryota</taxon>
        <taxon>Metazoa</taxon>
        <taxon>Spiralia</taxon>
        <taxon>Lophotrochozoa</taxon>
        <taxon>Mollusca</taxon>
        <taxon>Gastropoda</taxon>
        <taxon>Heterobranchia</taxon>
        <taxon>Euthyneura</taxon>
        <taxon>Panpulmonata</taxon>
        <taxon>Hygrophila</taxon>
        <taxon>Lymnaeoidea</taxon>
        <taxon>Planorbidae</taxon>
        <taxon>Biomphalaria</taxon>
    </lineage>
</organism>
<comment type="caution">
    <text evidence="1">The sequence shown here is derived from an EMBL/GenBank/DDBJ whole genome shotgun (WGS) entry which is preliminary data.</text>
</comment>
<dbReference type="Proteomes" id="UP001233172">
    <property type="component" value="Unassembled WGS sequence"/>
</dbReference>
<evidence type="ECO:0000313" key="2">
    <source>
        <dbReference type="Proteomes" id="UP001233172"/>
    </source>
</evidence>
<gene>
    <name evidence="1" type="ORF">Bpfe_030678</name>
</gene>
<reference evidence="1" key="2">
    <citation type="submission" date="2023-04" db="EMBL/GenBank/DDBJ databases">
        <authorList>
            <person name="Bu L."/>
            <person name="Lu L."/>
            <person name="Laidemitt M.R."/>
            <person name="Zhang S.M."/>
            <person name="Mutuku M."/>
            <person name="Mkoji G."/>
            <person name="Steinauer M."/>
            <person name="Loker E.S."/>
        </authorList>
    </citation>
    <scope>NUCLEOTIDE SEQUENCE</scope>
    <source>
        <strain evidence="1">KasaAsao</strain>
        <tissue evidence="1">Whole Snail</tissue>
    </source>
</reference>
<dbReference type="AlphaFoldDB" id="A0AAD8AP97"/>
<feature type="non-terminal residue" evidence="1">
    <location>
        <position position="1"/>
    </location>
</feature>
<sequence length="65" mass="7122">PLSFTGMTVASTDFEEEKKVNRKSRVIIAQSSIRSELICDTHMALPGLGIRDLGRMAGMVERAVT</sequence>
<accession>A0AAD8AP97</accession>
<reference evidence="1" key="1">
    <citation type="journal article" date="2023" name="PLoS Negl. Trop. Dis.">
        <title>A genome sequence for Biomphalaria pfeifferi, the major vector snail for the human-infecting parasite Schistosoma mansoni.</title>
        <authorList>
            <person name="Bu L."/>
            <person name="Lu L."/>
            <person name="Laidemitt M.R."/>
            <person name="Zhang S.M."/>
            <person name="Mutuku M."/>
            <person name="Mkoji G."/>
            <person name="Steinauer M."/>
            <person name="Loker E.S."/>
        </authorList>
    </citation>
    <scope>NUCLEOTIDE SEQUENCE</scope>
    <source>
        <strain evidence="1">KasaAsao</strain>
    </source>
</reference>